<name>A0A1I7X1X2_HETBA</name>
<dbReference type="Proteomes" id="UP000095283">
    <property type="component" value="Unplaced"/>
</dbReference>
<accession>A0A1I7X1X2</accession>
<protein>
    <submittedName>
        <fullName evidence="2">DOMON domain-containing protein</fullName>
    </submittedName>
</protein>
<dbReference type="AlphaFoldDB" id="A0A1I7X1X2"/>
<dbReference type="InterPro" id="IPR013783">
    <property type="entry name" value="Ig-like_fold"/>
</dbReference>
<evidence type="ECO:0000313" key="1">
    <source>
        <dbReference type="Proteomes" id="UP000095283"/>
    </source>
</evidence>
<proteinExistence type="predicted"/>
<dbReference type="Gene3D" id="2.60.40.10">
    <property type="entry name" value="Immunoglobulins"/>
    <property type="match status" value="1"/>
</dbReference>
<keyword evidence="1" id="KW-1185">Reference proteome</keyword>
<sequence>MDRNAILNEEGRTGTCFTWKVDPDDNPVVEFACNILNWERLSMHRTPDRRIFYCRLHIIPAMVNGVHMPVMFKFVYNGEWVCNPEYSIVIDWAGTRNWKLVNRLQKMRTSITSFSISVSNFICRLLVNFRRNNALKICGAKSRDTKLLCLISLVNTLLASNYYILEIRLSNVKFSGNFSWVHYHGLSPFPTNAKVHILPKLSIYNINYQRLFVPVPDSIESTMSTACLHVTTENALQISSLHATVTKNSVISSTQFKMSATKSDESDWEVVN</sequence>
<reference evidence="2" key="1">
    <citation type="submission" date="2016-11" db="UniProtKB">
        <authorList>
            <consortium name="WormBaseParasite"/>
        </authorList>
    </citation>
    <scope>IDENTIFICATION</scope>
</reference>
<evidence type="ECO:0000313" key="2">
    <source>
        <dbReference type="WBParaSite" id="Hba_11399"/>
    </source>
</evidence>
<dbReference type="WBParaSite" id="Hba_11399">
    <property type="protein sequence ID" value="Hba_11399"/>
    <property type="gene ID" value="Hba_11399"/>
</dbReference>
<dbReference type="CDD" id="cd02859">
    <property type="entry name" value="E_set_AMPKbeta_like_N"/>
    <property type="match status" value="1"/>
</dbReference>
<organism evidence="1 2">
    <name type="scientific">Heterorhabditis bacteriophora</name>
    <name type="common">Entomopathogenic nematode worm</name>
    <dbReference type="NCBI Taxonomy" id="37862"/>
    <lineage>
        <taxon>Eukaryota</taxon>
        <taxon>Metazoa</taxon>
        <taxon>Ecdysozoa</taxon>
        <taxon>Nematoda</taxon>
        <taxon>Chromadorea</taxon>
        <taxon>Rhabditida</taxon>
        <taxon>Rhabditina</taxon>
        <taxon>Rhabditomorpha</taxon>
        <taxon>Strongyloidea</taxon>
        <taxon>Heterorhabditidae</taxon>
        <taxon>Heterorhabditis</taxon>
    </lineage>
</organism>